<feature type="domain" description="HTH deoR-type" evidence="6">
    <location>
        <begin position="1"/>
        <end position="51"/>
    </location>
</feature>
<dbReference type="AlphaFoldDB" id="A0AB34X4H1"/>
<dbReference type="SMART" id="SM00420">
    <property type="entry name" value="HTH_DEOR"/>
    <property type="match status" value="1"/>
</dbReference>
<dbReference type="SUPFAM" id="SSF46785">
    <property type="entry name" value="Winged helix' DNA-binding domain"/>
    <property type="match status" value="1"/>
</dbReference>
<keyword evidence="3" id="KW-0805">Transcription regulation</keyword>
<evidence type="ECO:0000256" key="5">
    <source>
        <dbReference type="ARBA" id="ARBA00024937"/>
    </source>
</evidence>
<dbReference type="SUPFAM" id="SSF100950">
    <property type="entry name" value="NagB/RpiA/CoA transferase-like"/>
    <property type="match status" value="1"/>
</dbReference>
<dbReference type="PROSITE" id="PS51000">
    <property type="entry name" value="HTH_DEOR_2"/>
    <property type="match status" value="1"/>
</dbReference>
<keyword evidence="2" id="KW-0678">Repressor</keyword>
<dbReference type="PANTHER" id="PTHR30363:SF4">
    <property type="entry name" value="GLYCEROL-3-PHOSPHATE REGULON REPRESSOR"/>
    <property type="match status" value="1"/>
</dbReference>
<dbReference type="InterPro" id="IPR001034">
    <property type="entry name" value="DeoR_HTH"/>
</dbReference>
<proteinExistence type="predicted"/>
<dbReference type="Gene3D" id="3.30.750.70">
    <property type="entry name" value="4-hydroxybutyrate coenzyme like domains"/>
    <property type="match status" value="1"/>
</dbReference>
<gene>
    <name evidence="7" type="ORF">HMPREF1862_00328</name>
</gene>
<evidence type="ECO:0000259" key="6">
    <source>
        <dbReference type="PROSITE" id="PS51000"/>
    </source>
</evidence>
<evidence type="ECO:0000313" key="8">
    <source>
        <dbReference type="Proteomes" id="UP000070572"/>
    </source>
</evidence>
<evidence type="ECO:0000256" key="4">
    <source>
        <dbReference type="ARBA" id="ARBA00023163"/>
    </source>
</evidence>
<dbReference type="EMBL" id="LSDN01000005">
    <property type="protein sequence ID" value="KXB81898.1"/>
    <property type="molecule type" value="Genomic_DNA"/>
</dbReference>
<dbReference type="Proteomes" id="UP000070572">
    <property type="component" value="Unassembled WGS sequence"/>
</dbReference>
<name>A0AB34X4H1_9ACTO</name>
<protein>
    <recommendedName>
        <fullName evidence="1">Lactose phosphotransferase system repressor</fullName>
    </recommendedName>
</protein>
<dbReference type="Pfam" id="PF08220">
    <property type="entry name" value="HTH_DeoR"/>
    <property type="match status" value="1"/>
</dbReference>
<keyword evidence="4" id="KW-0804">Transcription</keyword>
<dbReference type="GO" id="GO:0003700">
    <property type="term" value="F:DNA-binding transcription factor activity"/>
    <property type="evidence" value="ECO:0007669"/>
    <property type="project" value="InterPro"/>
</dbReference>
<dbReference type="PANTHER" id="PTHR30363">
    <property type="entry name" value="HTH-TYPE TRANSCRIPTIONAL REGULATOR SRLR-RELATED"/>
    <property type="match status" value="1"/>
</dbReference>
<evidence type="ECO:0000256" key="2">
    <source>
        <dbReference type="ARBA" id="ARBA00022491"/>
    </source>
</evidence>
<dbReference type="InterPro" id="IPR014036">
    <property type="entry name" value="DeoR-like_C"/>
</dbReference>
<dbReference type="InterPro" id="IPR050313">
    <property type="entry name" value="Carb_Metab_HTH_regulators"/>
</dbReference>
<evidence type="ECO:0000313" key="7">
    <source>
        <dbReference type="EMBL" id="KXB81898.1"/>
    </source>
</evidence>
<dbReference type="SMART" id="SM01134">
    <property type="entry name" value="DeoRC"/>
    <property type="match status" value="1"/>
</dbReference>
<dbReference type="Gene3D" id="1.10.10.10">
    <property type="entry name" value="Winged helix-like DNA-binding domain superfamily/Winged helix DNA-binding domain"/>
    <property type="match status" value="1"/>
</dbReference>
<sequence>MQIANIVKQNGDMTVAQLARKLQVSASTIRRDLSLLDREGMLTRVRGGVIESDANPFAEVAAYAHDEKQRIAREASQLIPDGAAVIIDIGTTGAALARELRGRELAVITASLAVVDELRDSSKTELIVLGGVLRQSYRSLVGNIPENALAQITADYAFLGTSGVRPDGMVLDSTGIEVPIKHSILEHSLNTYLLAAADKFPGSGLLNVTYLKNLTGLVTTASRAMLPEQSKKIEVIFA</sequence>
<comment type="caution">
    <text evidence="7">The sequence shown here is derived from an EMBL/GenBank/DDBJ whole genome shotgun (WGS) entry which is preliminary data.</text>
</comment>
<dbReference type="InterPro" id="IPR037171">
    <property type="entry name" value="NagB/RpiA_transferase-like"/>
</dbReference>
<evidence type="ECO:0000256" key="3">
    <source>
        <dbReference type="ARBA" id="ARBA00023015"/>
    </source>
</evidence>
<evidence type="ECO:0000256" key="1">
    <source>
        <dbReference type="ARBA" id="ARBA00021390"/>
    </source>
</evidence>
<accession>A0AB34X4H1</accession>
<comment type="function">
    <text evidence="5">Repressor of the lactose catabolism operon. Galactose-6-phosphate is the inducer.</text>
</comment>
<dbReference type="PRINTS" id="PR00037">
    <property type="entry name" value="HTHLACR"/>
</dbReference>
<dbReference type="InterPro" id="IPR036388">
    <property type="entry name" value="WH-like_DNA-bd_sf"/>
</dbReference>
<dbReference type="Pfam" id="PF00455">
    <property type="entry name" value="DeoRC"/>
    <property type="match status" value="1"/>
</dbReference>
<organism evidence="7 8">
    <name type="scientific">Varibaculum cambriense</name>
    <dbReference type="NCBI Taxonomy" id="184870"/>
    <lineage>
        <taxon>Bacteria</taxon>
        <taxon>Bacillati</taxon>
        <taxon>Actinomycetota</taxon>
        <taxon>Actinomycetes</taxon>
        <taxon>Actinomycetales</taxon>
        <taxon>Actinomycetaceae</taxon>
        <taxon>Varibaculum</taxon>
    </lineage>
</organism>
<reference evidence="7 8" key="1">
    <citation type="submission" date="2016-01" db="EMBL/GenBank/DDBJ databases">
        <authorList>
            <person name="Mitreva M."/>
            <person name="Pepin K.H."/>
            <person name="Mihindukulasuriya K.A."/>
            <person name="Fulton R."/>
            <person name="Fronick C."/>
            <person name="O'Laughlin M."/>
            <person name="Miner T."/>
            <person name="Herter B."/>
            <person name="Rosa B.A."/>
            <person name="Cordes M."/>
            <person name="Tomlinson C."/>
            <person name="Wollam A."/>
            <person name="Palsikar V.B."/>
            <person name="Mardis E.R."/>
            <person name="Wilson R.K."/>
        </authorList>
    </citation>
    <scope>NUCLEOTIDE SEQUENCE [LARGE SCALE GENOMIC DNA]</scope>
    <source>
        <strain evidence="7 8">DNF00696</strain>
    </source>
</reference>
<dbReference type="InterPro" id="IPR036390">
    <property type="entry name" value="WH_DNA-bd_sf"/>
</dbReference>